<dbReference type="RefSeq" id="WP_037189667.1">
    <property type="nucleotide sequence ID" value="NZ_JOKJ01000019.1"/>
</dbReference>
<accession>A0A922NY60</accession>
<comment type="caution">
    <text evidence="1">The sequence shown here is derived from an EMBL/GenBank/DDBJ whole genome shotgun (WGS) entry which is preliminary data.</text>
</comment>
<dbReference type="PROSITE" id="PS51257">
    <property type="entry name" value="PROKAR_LIPOPROTEIN"/>
    <property type="match status" value="1"/>
</dbReference>
<dbReference type="Proteomes" id="UP000052167">
    <property type="component" value="Unassembled WGS sequence"/>
</dbReference>
<evidence type="ECO:0008006" key="3">
    <source>
        <dbReference type="Google" id="ProtNLM"/>
    </source>
</evidence>
<dbReference type="EMBL" id="JOKJ01000019">
    <property type="protein sequence ID" value="KEQ05550.1"/>
    <property type="molecule type" value="Genomic_DNA"/>
</dbReference>
<proteinExistence type="predicted"/>
<evidence type="ECO:0000313" key="1">
    <source>
        <dbReference type="EMBL" id="KEQ05550.1"/>
    </source>
</evidence>
<evidence type="ECO:0000313" key="2">
    <source>
        <dbReference type="Proteomes" id="UP000052167"/>
    </source>
</evidence>
<keyword evidence="2" id="KW-1185">Reference proteome</keyword>
<protein>
    <recommendedName>
        <fullName evidence="3">Lipoprotein</fullName>
    </recommendedName>
</protein>
<dbReference type="AlphaFoldDB" id="A0A922NY60"/>
<organism evidence="1 2">
    <name type="scientific">Pseudorhizobium pelagicum</name>
    <dbReference type="NCBI Taxonomy" id="1509405"/>
    <lineage>
        <taxon>Bacteria</taxon>
        <taxon>Pseudomonadati</taxon>
        <taxon>Pseudomonadota</taxon>
        <taxon>Alphaproteobacteria</taxon>
        <taxon>Hyphomicrobiales</taxon>
        <taxon>Rhizobiaceae</taxon>
        <taxon>Rhizobium/Agrobacterium group</taxon>
        <taxon>Pseudorhizobium</taxon>
    </lineage>
</organism>
<name>A0A922NY60_9HYPH</name>
<gene>
    <name evidence="1" type="ORF">GV68_08450</name>
</gene>
<sequence length="74" mass="8268">MKVLVTLLSLALLAACTPRTGLNKAKGEYLCRNNGGIYFFYSFSEYPVVCNDGTAFTIKQLETIIIKDPEYLPE</sequence>
<reference evidence="1 2" key="1">
    <citation type="submission" date="2014-06" db="EMBL/GenBank/DDBJ databases">
        <title>Rhizobium pelagicum/R2-400B4.</title>
        <authorList>
            <person name="Kimes N.E."/>
            <person name="Lopez-Perez M."/>
        </authorList>
    </citation>
    <scope>NUCLEOTIDE SEQUENCE [LARGE SCALE GENOMIC DNA]</scope>
    <source>
        <strain evidence="1 2">R2-400B4</strain>
    </source>
</reference>